<proteinExistence type="predicted"/>
<protein>
    <submittedName>
        <fullName evidence="1">Uncharacterized protein</fullName>
    </submittedName>
</protein>
<name>A0A7K1GM49_9FLAO</name>
<dbReference type="Proteomes" id="UP000488936">
    <property type="component" value="Unassembled WGS sequence"/>
</dbReference>
<dbReference type="RefSeq" id="WP_155035964.1">
    <property type="nucleotide sequence ID" value="NZ_JAYMMG010000004.1"/>
</dbReference>
<gene>
    <name evidence="1" type="ORF">GJV77_08595</name>
</gene>
<evidence type="ECO:0000313" key="2">
    <source>
        <dbReference type="Proteomes" id="UP000488936"/>
    </source>
</evidence>
<dbReference type="AlphaFoldDB" id="A0A7K1GM49"/>
<comment type="caution">
    <text evidence="1">The sequence shown here is derived from an EMBL/GenBank/DDBJ whole genome shotgun (WGS) entry which is preliminary data.</text>
</comment>
<organism evidence="1 2">
    <name type="scientific">Myroides pelagicus</name>
    <dbReference type="NCBI Taxonomy" id="270914"/>
    <lineage>
        <taxon>Bacteria</taxon>
        <taxon>Pseudomonadati</taxon>
        <taxon>Bacteroidota</taxon>
        <taxon>Flavobacteriia</taxon>
        <taxon>Flavobacteriales</taxon>
        <taxon>Flavobacteriaceae</taxon>
        <taxon>Myroides</taxon>
    </lineage>
</organism>
<reference evidence="1 2" key="1">
    <citation type="journal article" date="2006" name="Int. J. Syst. Evol. Microbiol.">
        <title>Myroides pelagicus sp. nov., isolated from seawater in Thailand.</title>
        <authorList>
            <person name="Yoon J."/>
            <person name="Maneerat S."/>
            <person name="Kawai F."/>
            <person name="Yokota A."/>
        </authorList>
    </citation>
    <scope>NUCLEOTIDE SEQUENCE [LARGE SCALE GENOMIC DNA]</scope>
    <source>
        <strain evidence="1 2">SM1T</strain>
    </source>
</reference>
<accession>A0A7K1GM49</accession>
<dbReference type="EMBL" id="WMJY01000017">
    <property type="protein sequence ID" value="MTH29972.1"/>
    <property type="molecule type" value="Genomic_DNA"/>
</dbReference>
<sequence>MQCTLKDISTEDWNTILTFLRKNKWTVIKQYPLLAFDKGIDQDYYHLKKENTIIKMDWCNWFEGEITADSLIIEWLLSELKFTYLSS</sequence>
<dbReference type="OrthoDB" id="1149894at2"/>
<keyword evidence="2" id="KW-1185">Reference proteome</keyword>
<evidence type="ECO:0000313" key="1">
    <source>
        <dbReference type="EMBL" id="MTH29972.1"/>
    </source>
</evidence>